<name>A0A6A5AT15_APHAT</name>
<proteinExistence type="predicted"/>
<dbReference type="AlphaFoldDB" id="A0A6A5AT15"/>
<accession>A0A6A5AT15</accession>
<dbReference type="Gene3D" id="3.10.180.10">
    <property type="entry name" value="2,3-Dihydroxybiphenyl 1,2-Dioxygenase, domain 1"/>
    <property type="match status" value="1"/>
</dbReference>
<dbReference type="Pfam" id="PF06185">
    <property type="entry name" value="YecM"/>
    <property type="match status" value="1"/>
</dbReference>
<evidence type="ECO:0000313" key="2">
    <source>
        <dbReference type="Proteomes" id="UP000469452"/>
    </source>
</evidence>
<gene>
    <name evidence="1" type="ORF">AaE_000944</name>
</gene>
<comment type="caution">
    <text evidence="1">The sequence shown here is derived from an EMBL/GenBank/DDBJ whole genome shotgun (WGS) entry which is preliminary data.</text>
</comment>
<protein>
    <submittedName>
        <fullName evidence="1">Uncharacterized protein</fullName>
    </submittedName>
</protein>
<sequence>MPIGLSHRPNASVDVLEVPSPKLGSPYNSGLEHFDVVVPYNLDTFLAENSATHTAWDLKGMAKPINRDVRVPLGPFSVKFHEQTLERVIELELAHGIAQS</sequence>
<organism evidence="1 2">
    <name type="scientific">Aphanomyces astaci</name>
    <name type="common">Crayfish plague agent</name>
    <dbReference type="NCBI Taxonomy" id="112090"/>
    <lineage>
        <taxon>Eukaryota</taxon>
        <taxon>Sar</taxon>
        <taxon>Stramenopiles</taxon>
        <taxon>Oomycota</taxon>
        <taxon>Saprolegniomycetes</taxon>
        <taxon>Saprolegniales</taxon>
        <taxon>Verrucalvaceae</taxon>
        <taxon>Aphanomyces</taxon>
    </lineage>
</organism>
<dbReference type="EMBL" id="VJMI01001702">
    <property type="protein sequence ID" value="KAF0775356.1"/>
    <property type="molecule type" value="Genomic_DNA"/>
</dbReference>
<dbReference type="SUPFAM" id="SSF54593">
    <property type="entry name" value="Glyoxalase/Bleomycin resistance protein/Dihydroxybiphenyl dioxygenase"/>
    <property type="match status" value="1"/>
</dbReference>
<dbReference type="InterPro" id="IPR029068">
    <property type="entry name" value="Glyas_Bleomycin-R_OHBP_Dase"/>
</dbReference>
<dbReference type="VEuPathDB" id="FungiDB:H257_02647"/>
<reference evidence="1 2" key="1">
    <citation type="submission" date="2019-06" db="EMBL/GenBank/DDBJ databases">
        <title>Genomics analysis of Aphanomyces spp. identifies a new class of oomycete effector associated with host adaptation.</title>
        <authorList>
            <person name="Gaulin E."/>
        </authorList>
    </citation>
    <scope>NUCLEOTIDE SEQUENCE [LARGE SCALE GENOMIC DNA]</scope>
    <source>
        <strain evidence="1 2">E</strain>
    </source>
</reference>
<dbReference type="InterPro" id="IPR010393">
    <property type="entry name" value="DUF991_YecM-like"/>
</dbReference>
<dbReference type="Proteomes" id="UP000469452">
    <property type="component" value="Unassembled WGS sequence"/>
</dbReference>
<evidence type="ECO:0000313" key="1">
    <source>
        <dbReference type="EMBL" id="KAF0775356.1"/>
    </source>
</evidence>